<reference evidence="7" key="1">
    <citation type="journal article" date="2017" name="Nat. Commun.">
        <title>The asparagus genome sheds light on the origin and evolution of a young Y chromosome.</title>
        <authorList>
            <person name="Harkess A."/>
            <person name="Zhou J."/>
            <person name="Xu C."/>
            <person name="Bowers J.E."/>
            <person name="Van der Hulst R."/>
            <person name="Ayyampalayam S."/>
            <person name="Mercati F."/>
            <person name="Riccardi P."/>
            <person name="McKain M.R."/>
            <person name="Kakrana A."/>
            <person name="Tang H."/>
            <person name="Ray J."/>
            <person name="Groenendijk J."/>
            <person name="Arikit S."/>
            <person name="Mathioni S.M."/>
            <person name="Nakano M."/>
            <person name="Shan H."/>
            <person name="Telgmann-Rauber A."/>
            <person name="Kanno A."/>
            <person name="Yue Z."/>
            <person name="Chen H."/>
            <person name="Li W."/>
            <person name="Chen Y."/>
            <person name="Xu X."/>
            <person name="Zhang Y."/>
            <person name="Luo S."/>
            <person name="Chen H."/>
            <person name="Gao J."/>
            <person name="Mao Z."/>
            <person name="Pires J.C."/>
            <person name="Luo M."/>
            <person name="Kudrna D."/>
            <person name="Wing R.A."/>
            <person name="Meyers B.C."/>
            <person name="Yi K."/>
            <person name="Kong H."/>
            <person name="Lavrijsen P."/>
            <person name="Sunseri F."/>
            <person name="Falavigna A."/>
            <person name="Ye Y."/>
            <person name="Leebens-Mack J.H."/>
            <person name="Chen G."/>
        </authorList>
    </citation>
    <scope>NUCLEOTIDE SEQUENCE [LARGE SCALE GENOMIC DNA]</scope>
    <source>
        <strain evidence="7">cv. DH0086</strain>
    </source>
</reference>
<dbReference type="GO" id="GO:0003677">
    <property type="term" value="F:DNA binding"/>
    <property type="evidence" value="ECO:0007669"/>
    <property type="project" value="UniProtKB-KW"/>
</dbReference>
<evidence type="ECO:0000313" key="7">
    <source>
        <dbReference type="Proteomes" id="UP000243459"/>
    </source>
</evidence>
<gene>
    <name evidence="6" type="ORF">A4U43_C02F14080</name>
</gene>
<evidence type="ECO:0000256" key="4">
    <source>
        <dbReference type="ARBA" id="ARBA00023163"/>
    </source>
</evidence>
<name>A0A5P1FIC2_ASPOF</name>
<keyword evidence="3" id="KW-0238">DNA-binding</keyword>
<proteinExistence type="predicted"/>
<evidence type="ECO:0000313" key="6">
    <source>
        <dbReference type="EMBL" id="ONK78078.1"/>
    </source>
</evidence>
<keyword evidence="7" id="KW-1185">Reference proteome</keyword>
<dbReference type="EMBL" id="CM007382">
    <property type="protein sequence ID" value="ONK78078.1"/>
    <property type="molecule type" value="Genomic_DNA"/>
</dbReference>
<evidence type="ECO:0000256" key="5">
    <source>
        <dbReference type="ARBA" id="ARBA00023242"/>
    </source>
</evidence>
<organism evidence="6 7">
    <name type="scientific">Asparagus officinalis</name>
    <name type="common">Garden asparagus</name>
    <dbReference type="NCBI Taxonomy" id="4686"/>
    <lineage>
        <taxon>Eukaryota</taxon>
        <taxon>Viridiplantae</taxon>
        <taxon>Streptophyta</taxon>
        <taxon>Embryophyta</taxon>
        <taxon>Tracheophyta</taxon>
        <taxon>Spermatophyta</taxon>
        <taxon>Magnoliopsida</taxon>
        <taxon>Liliopsida</taxon>
        <taxon>Asparagales</taxon>
        <taxon>Asparagaceae</taxon>
        <taxon>Asparagoideae</taxon>
        <taxon>Asparagus</taxon>
    </lineage>
</organism>
<accession>A0A5P1FIC2</accession>
<evidence type="ECO:0008006" key="8">
    <source>
        <dbReference type="Google" id="ProtNLM"/>
    </source>
</evidence>
<dbReference type="Proteomes" id="UP000243459">
    <property type="component" value="Chromosome 2"/>
</dbReference>
<dbReference type="SUPFAM" id="SSF101936">
    <property type="entry name" value="DNA-binding pseudobarrel domain"/>
    <property type="match status" value="1"/>
</dbReference>
<dbReference type="GO" id="GO:0005634">
    <property type="term" value="C:nucleus"/>
    <property type="evidence" value="ECO:0007669"/>
    <property type="project" value="UniProtKB-SubCell"/>
</dbReference>
<keyword evidence="2" id="KW-0805">Transcription regulation</keyword>
<evidence type="ECO:0000256" key="3">
    <source>
        <dbReference type="ARBA" id="ARBA00023125"/>
    </source>
</evidence>
<evidence type="ECO:0000256" key="2">
    <source>
        <dbReference type="ARBA" id="ARBA00023015"/>
    </source>
</evidence>
<sequence length="153" mass="16978">MKRLMEAPHSLQRASSSSSSQSSSFFRLVGVAKKLKGKIPILINIKEEEFSNPSNVSTVSDAENKEKGVIKSACVGGVRFEKKLGAYHMSKGDLNIPTRFKESSGLWEQDELSLEDPKGRLWTIKLRRKKGRPGNSLRCTMSKGADKGKVFSF</sequence>
<dbReference type="Gramene" id="ONK78078">
    <property type="protein sequence ID" value="ONK78078"/>
    <property type="gene ID" value="A4U43_C02F14080"/>
</dbReference>
<dbReference type="InterPro" id="IPR015300">
    <property type="entry name" value="DNA-bd_pseudobarrel_sf"/>
</dbReference>
<keyword evidence="4" id="KW-0804">Transcription</keyword>
<dbReference type="AlphaFoldDB" id="A0A5P1FIC2"/>
<evidence type="ECO:0000256" key="1">
    <source>
        <dbReference type="ARBA" id="ARBA00004123"/>
    </source>
</evidence>
<comment type="subcellular location">
    <subcellularLocation>
        <location evidence="1">Nucleus</location>
    </subcellularLocation>
</comment>
<keyword evidence="5" id="KW-0539">Nucleus</keyword>
<protein>
    <recommendedName>
        <fullName evidence="8">TF-B3 domain-containing protein</fullName>
    </recommendedName>
</protein>